<evidence type="ECO:0000313" key="2">
    <source>
        <dbReference type="EMBL" id="RKP34189.1"/>
    </source>
</evidence>
<reference evidence="3" key="1">
    <citation type="journal article" date="2018" name="Nat. Microbiol.">
        <title>Leveraging single-cell genomics to expand the fungal tree of life.</title>
        <authorList>
            <person name="Ahrendt S.R."/>
            <person name="Quandt C.A."/>
            <person name="Ciobanu D."/>
            <person name="Clum A."/>
            <person name="Salamov A."/>
            <person name="Andreopoulos B."/>
            <person name="Cheng J.F."/>
            <person name="Woyke T."/>
            <person name="Pelin A."/>
            <person name="Henrissat B."/>
            <person name="Reynolds N.K."/>
            <person name="Benny G.L."/>
            <person name="Smith M.E."/>
            <person name="James T.Y."/>
            <person name="Grigoriev I.V."/>
        </authorList>
    </citation>
    <scope>NUCLEOTIDE SEQUENCE [LARGE SCALE GENOMIC DNA]</scope>
    <source>
        <strain evidence="3">RSA 468</strain>
    </source>
</reference>
<name>A0A4V1J436_9FUNG</name>
<proteinExistence type="predicted"/>
<feature type="compositionally biased region" description="Gly residues" evidence="1">
    <location>
        <begin position="66"/>
        <end position="84"/>
    </location>
</feature>
<feature type="region of interest" description="Disordered" evidence="1">
    <location>
        <begin position="54"/>
        <end position="101"/>
    </location>
</feature>
<accession>A0A4V1J436</accession>
<dbReference type="EMBL" id="ML003318">
    <property type="protein sequence ID" value="RKP34189.1"/>
    <property type="molecule type" value="Genomic_DNA"/>
</dbReference>
<dbReference type="AlphaFoldDB" id="A0A4V1J436"/>
<organism evidence="2 3">
    <name type="scientific">Dimargaris cristalligena</name>
    <dbReference type="NCBI Taxonomy" id="215637"/>
    <lineage>
        <taxon>Eukaryota</taxon>
        <taxon>Fungi</taxon>
        <taxon>Fungi incertae sedis</taxon>
        <taxon>Zoopagomycota</taxon>
        <taxon>Kickxellomycotina</taxon>
        <taxon>Dimargaritomycetes</taxon>
        <taxon>Dimargaritales</taxon>
        <taxon>Dimargaritaceae</taxon>
        <taxon>Dimargaris</taxon>
    </lineage>
</organism>
<keyword evidence="3" id="KW-1185">Reference proteome</keyword>
<evidence type="ECO:0000313" key="3">
    <source>
        <dbReference type="Proteomes" id="UP000268162"/>
    </source>
</evidence>
<dbReference type="STRING" id="215637.A0A4V1J436"/>
<sequence>MTEEAIAPFTRQVALHANIFTQVFLQSGVLDGTEYVSNWRERLRQIKMIKERALAAQQTSGDHQVNGGGGSKAPVESGGGGGRGPTPPCDLRPSRPIHHPE</sequence>
<gene>
    <name evidence="2" type="ORF">BJ085DRAFT_40284</name>
</gene>
<protein>
    <submittedName>
        <fullName evidence="2">Uncharacterized protein</fullName>
    </submittedName>
</protein>
<evidence type="ECO:0000256" key="1">
    <source>
        <dbReference type="SAM" id="MobiDB-lite"/>
    </source>
</evidence>
<dbReference type="Proteomes" id="UP000268162">
    <property type="component" value="Unassembled WGS sequence"/>
</dbReference>